<feature type="region of interest" description="Disordered" evidence="1">
    <location>
        <begin position="1"/>
        <end position="23"/>
    </location>
</feature>
<organism evidence="2 3">
    <name type="scientific">Streptomyces galilaeus</name>
    <dbReference type="NCBI Taxonomy" id="33899"/>
    <lineage>
        <taxon>Bacteria</taxon>
        <taxon>Bacillati</taxon>
        <taxon>Actinomycetota</taxon>
        <taxon>Actinomycetes</taxon>
        <taxon>Kitasatosporales</taxon>
        <taxon>Streptomycetaceae</taxon>
        <taxon>Streptomyces</taxon>
    </lineage>
</organism>
<protein>
    <submittedName>
        <fullName evidence="2">SHOCT domain-containing protein</fullName>
    </submittedName>
</protein>
<accession>A0ABW9IXV0</accession>
<evidence type="ECO:0000313" key="2">
    <source>
        <dbReference type="EMBL" id="MFM9653266.1"/>
    </source>
</evidence>
<evidence type="ECO:0000313" key="3">
    <source>
        <dbReference type="Proteomes" id="UP001631993"/>
    </source>
</evidence>
<comment type="caution">
    <text evidence="2">The sequence shown here is derived from an EMBL/GenBank/DDBJ whole genome shotgun (WGS) entry which is preliminary data.</text>
</comment>
<gene>
    <name evidence="2" type="ORF">ACKI1S_45165</name>
</gene>
<feature type="region of interest" description="Disordered" evidence="1">
    <location>
        <begin position="53"/>
        <end position="73"/>
    </location>
</feature>
<proteinExistence type="predicted"/>
<dbReference type="RefSeq" id="WP_409085377.1">
    <property type="nucleotide sequence ID" value="NZ_JBJVMW010000025.1"/>
</dbReference>
<sequence>MPTLKTAHTAAGRTPGKEETHERADVLDELAKLSATRARGGITDEEYRRAKNMVLSGHGPEEPTGPNARTPGL</sequence>
<dbReference type="Proteomes" id="UP001631993">
    <property type="component" value="Unassembled WGS sequence"/>
</dbReference>
<reference evidence="2 3" key="1">
    <citation type="submission" date="2024-12" db="EMBL/GenBank/DDBJ databases">
        <title>Forecasting of Potato common scab and diversities of Pathogenic streptomyces spp. in china.</title>
        <authorList>
            <person name="Handique U."/>
            <person name="Wu J."/>
        </authorList>
    </citation>
    <scope>NUCLEOTIDE SEQUENCE [LARGE SCALE GENOMIC DNA]</scope>
    <source>
        <strain evidence="2 3">ZRIMU1585</strain>
    </source>
</reference>
<dbReference type="EMBL" id="JBJVNE010000043">
    <property type="protein sequence ID" value="MFM9653266.1"/>
    <property type="molecule type" value="Genomic_DNA"/>
</dbReference>
<name>A0ABW9IXV0_STRGJ</name>
<keyword evidence="3" id="KW-1185">Reference proteome</keyword>
<evidence type="ECO:0000256" key="1">
    <source>
        <dbReference type="SAM" id="MobiDB-lite"/>
    </source>
</evidence>